<evidence type="ECO:0000313" key="2">
    <source>
        <dbReference type="Proteomes" id="UP000000268"/>
    </source>
</evidence>
<evidence type="ECO:0000313" key="1">
    <source>
        <dbReference type="EMBL" id="ABW31271.1"/>
    </source>
</evidence>
<gene>
    <name evidence="1" type="ordered locus">AM1_6341</name>
</gene>
<organism evidence="1 2">
    <name type="scientific">Acaryochloris marina (strain MBIC 11017)</name>
    <dbReference type="NCBI Taxonomy" id="329726"/>
    <lineage>
        <taxon>Bacteria</taxon>
        <taxon>Bacillati</taxon>
        <taxon>Cyanobacteriota</taxon>
        <taxon>Cyanophyceae</taxon>
        <taxon>Acaryochloridales</taxon>
        <taxon>Acaryochloridaceae</taxon>
        <taxon>Acaryochloris</taxon>
    </lineage>
</organism>
<dbReference type="InterPro" id="IPR021336">
    <property type="entry name" value="DUF2949"/>
</dbReference>
<dbReference type="RefSeq" id="WP_012166448.1">
    <property type="nucleotide sequence ID" value="NC_009925.1"/>
</dbReference>
<keyword evidence="2" id="KW-1185">Reference proteome</keyword>
<dbReference type="EMBL" id="CP000828">
    <property type="protein sequence ID" value="ABW31271.1"/>
    <property type="molecule type" value="Genomic_DNA"/>
</dbReference>
<dbReference type="Pfam" id="PF11165">
    <property type="entry name" value="DUF2949"/>
    <property type="match status" value="1"/>
</dbReference>
<dbReference type="STRING" id="329726.AM1_6341"/>
<name>B0C8K9_ACAM1</name>
<dbReference type="OrthoDB" id="433602at2"/>
<dbReference type="Proteomes" id="UP000000268">
    <property type="component" value="Chromosome"/>
</dbReference>
<proteinExistence type="predicted"/>
<sequence>MSSSLQQKFINFLQNDLAISTAELNVALRRQDPSLGQLHMVLWQHGLISLNQLNSAFEWLEREASNPLEVQVA</sequence>
<reference evidence="1 2" key="1">
    <citation type="journal article" date="2008" name="Proc. Natl. Acad. Sci. U.S.A.">
        <title>Niche adaptation and genome expansion in the chlorophyll d-producing cyanobacterium Acaryochloris marina.</title>
        <authorList>
            <person name="Swingley W.D."/>
            <person name="Chen M."/>
            <person name="Cheung P.C."/>
            <person name="Conrad A.L."/>
            <person name="Dejesa L.C."/>
            <person name="Hao J."/>
            <person name="Honchak B.M."/>
            <person name="Karbach L.E."/>
            <person name="Kurdoglu A."/>
            <person name="Lahiri S."/>
            <person name="Mastrian S.D."/>
            <person name="Miyashita H."/>
            <person name="Page L."/>
            <person name="Ramakrishna P."/>
            <person name="Satoh S."/>
            <person name="Sattley W.M."/>
            <person name="Shimada Y."/>
            <person name="Taylor H.L."/>
            <person name="Tomo T."/>
            <person name="Tsuchiya T."/>
            <person name="Wang Z.T."/>
            <person name="Raymond J."/>
            <person name="Mimuro M."/>
            <person name="Blankenship R.E."/>
            <person name="Touchman J.W."/>
        </authorList>
    </citation>
    <scope>NUCLEOTIDE SEQUENCE [LARGE SCALE GENOMIC DNA]</scope>
    <source>
        <strain evidence="2">MBIC 11017</strain>
    </source>
</reference>
<protein>
    <recommendedName>
        <fullName evidence="3">DUF2949 domain-containing protein</fullName>
    </recommendedName>
</protein>
<dbReference type="AlphaFoldDB" id="B0C8K9"/>
<dbReference type="KEGG" id="amr:AM1_6341"/>
<accession>B0C8K9</accession>
<evidence type="ECO:0008006" key="3">
    <source>
        <dbReference type="Google" id="ProtNLM"/>
    </source>
</evidence>
<dbReference type="HOGENOM" id="CLU_184319_1_0_3"/>